<keyword evidence="2" id="KW-1003">Cell membrane</keyword>
<dbReference type="InterPro" id="IPR016174">
    <property type="entry name" value="Di-haem_cyt_TM"/>
</dbReference>
<name>A0A1S7LM90_MAGMO</name>
<dbReference type="EMBL" id="LO017727">
    <property type="protein sequence ID" value="CRH06866.1"/>
    <property type="molecule type" value="Genomic_DNA"/>
</dbReference>
<evidence type="ECO:0000259" key="7">
    <source>
        <dbReference type="Pfam" id="PF01292"/>
    </source>
</evidence>
<sequence length="227" mass="25536">MRTDTLTKVWDLPTRLFHWSLVLLVVVAFWSGKQSEMSWHLWSGYGLLSLLLFRLGWGLWGSETSRFSHFVHGPGVVIDYLKGVLKKEPQPHYGHNPAGALMIVALLLVLLVQGVTGLFSSENTFLFFDGPLAPLVGGEISESITFFHKKWGNLLLLLVPLHILANLLYLLILKENLFKPMLNGYTPADDRAGRYPYMLPTRRAIWTLLGAMALVALVMWGLPRLVG</sequence>
<feature type="transmembrane region" description="Helical" evidence="6">
    <location>
        <begin position="98"/>
        <end position="119"/>
    </location>
</feature>
<protein>
    <submittedName>
        <fullName evidence="8">Putative Cytochrome B561 family protein</fullName>
    </submittedName>
</protein>
<accession>A0A1S7LM90</accession>
<dbReference type="AlphaFoldDB" id="A0A1S7LM90"/>
<feature type="transmembrane region" description="Helical" evidence="6">
    <location>
        <begin position="204"/>
        <end position="222"/>
    </location>
</feature>
<evidence type="ECO:0000256" key="6">
    <source>
        <dbReference type="SAM" id="Phobius"/>
    </source>
</evidence>
<dbReference type="Gene3D" id="1.20.950.20">
    <property type="entry name" value="Transmembrane di-heme cytochromes, Chain C"/>
    <property type="match status" value="1"/>
</dbReference>
<evidence type="ECO:0000256" key="5">
    <source>
        <dbReference type="ARBA" id="ARBA00023136"/>
    </source>
</evidence>
<organism evidence="8">
    <name type="scientific">Magnetococcus massalia (strain MO-1)</name>
    <dbReference type="NCBI Taxonomy" id="451514"/>
    <lineage>
        <taxon>Bacteria</taxon>
        <taxon>Pseudomonadati</taxon>
        <taxon>Pseudomonadota</taxon>
        <taxon>Magnetococcia</taxon>
        <taxon>Magnetococcales</taxon>
        <taxon>Magnetococcaceae</taxon>
        <taxon>Magnetococcus</taxon>
    </lineage>
</organism>
<dbReference type="Pfam" id="PF01292">
    <property type="entry name" value="Ni_hydr_CYTB"/>
    <property type="match status" value="1"/>
</dbReference>
<evidence type="ECO:0000256" key="3">
    <source>
        <dbReference type="ARBA" id="ARBA00022692"/>
    </source>
</evidence>
<evidence type="ECO:0000256" key="4">
    <source>
        <dbReference type="ARBA" id="ARBA00022989"/>
    </source>
</evidence>
<keyword evidence="3 6" id="KW-0812">Transmembrane</keyword>
<feature type="transmembrane region" description="Helical" evidence="6">
    <location>
        <begin position="16"/>
        <end position="32"/>
    </location>
</feature>
<evidence type="ECO:0000256" key="2">
    <source>
        <dbReference type="ARBA" id="ARBA00022475"/>
    </source>
</evidence>
<evidence type="ECO:0000256" key="1">
    <source>
        <dbReference type="ARBA" id="ARBA00004651"/>
    </source>
</evidence>
<dbReference type="InterPro" id="IPR011577">
    <property type="entry name" value="Cyt_b561_bac/Ni-Hgenase"/>
</dbReference>
<keyword evidence="5 6" id="KW-0472">Membrane</keyword>
<dbReference type="PANTHER" id="PTHR30485:SF2">
    <property type="entry name" value="BLL0597 PROTEIN"/>
    <property type="match status" value="1"/>
</dbReference>
<evidence type="ECO:0000313" key="8">
    <source>
        <dbReference type="EMBL" id="CRH06866.1"/>
    </source>
</evidence>
<reference evidence="8" key="1">
    <citation type="submission" date="2015-04" db="EMBL/GenBank/DDBJ databases">
        <authorList>
            <person name="Syromyatnikov M.Y."/>
            <person name="Popov V.N."/>
        </authorList>
    </citation>
    <scope>NUCLEOTIDE SEQUENCE</scope>
    <source>
        <strain evidence="8">MO-1</strain>
    </source>
</reference>
<dbReference type="GO" id="GO:0005886">
    <property type="term" value="C:plasma membrane"/>
    <property type="evidence" value="ECO:0007669"/>
    <property type="project" value="UniProtKB-SubCell"/>
</dbReference>
<dbReference type="SUPFAM" id="SSF81342">
    <property type="entry name" value="Transmembrane di-heme cytochromes"/>
    <property type="match status" value="1"/>
</dbReference>
<feature type="domain" description="Cytochrome b561 bacterial/Ni-hydrogenase" evidence="7">
    <location>
        <begin position="9"/>
        <end position="184"/>
    </location>
</feature>
<feature type="transmembrane region" description="Helical" evidence="6">
    <location>
        <begin position="154"/>
        <end position="172"/>
    </location>
</feature>
<comment type="subcellular location">
    <subcellularLocation>
        <location evidence="1">Cell membrane</location>
        <topology evidence="1">Multi-pass membrane protein</topology>
    </subcellularLocation>
</comment>
<dbReference type="InterPro" id="IPR051542">
    <property type="entry name" value="Hydrogenase_cytochrome"/>
</dbReference>
<feature type="transmembrane region" description="Helical" evidence="6">
    <location>
        <begin position="39"/>
        <end position="60"/>
    </location>
</feature>
<dbReference type="PANTHER" id="PTHR30485">
    <property type="entry name" value="NI/FE-HYDROGENASE 1 B-TYPE CYTOCHROME SUBUNIT"/>
    <property type="match status" value="1"/>
</dbReference>
<keyword evidence="4 6" id="KW-1133">Transmembrane helix</keyword>
<dbReference type="GO" id="GO:0022904">
    <property type="term" value="P:respiratory electron transport chain"/>
    <property type="evidence" value="ECO:0007669"/>
    <property type="project" value="InterPro"/>
</dbReference>
<dbReference type="GO" id="GO:0009055">
    <property type="term" value="F:electron transfer activity"/>
    <property type="evidence" value="ECO:0007669"/>
    <property type="project" value="InterPro"/>
</dbReference>
<proteinExistence type="predicted"/>
<dbReference type="GO" id="GO:0020037">
    <property type="term" value="F:heme binding"/>
    <property type="evidence" value="ECO:0007669"/>
    <property type="project" value="TreeGrafter"/>
</dbReference>
<gene>
    <name evidence="8" type="ORF">MAGMO_2714</name>
</gene>